<dbReference type="EMBL" id="CP066786">
    <property type="protein sequence ID" value="QQM29048.1"/>
    <property type="molecule type" value="Genomic_DNA"/>
</dbReference>
<sequence length="124" mass="14609">MQFILTRTDSYWWPVIVSVPDPEHPGRYMKQELEVLFEAETQEEAIDRLEAAESLTTAREQIEHERKHLTDVVKGWRGVEDDDGNAYTFTPDNFRRALNKAWFRQALYRAYRESMSGEEARLGN</sequence>
<dbReference type="Proteomes" id="UP000596083">
    <property type="component" value="Chromosome"/>
</dbReference>
<dbReference type="KEGG" id="mlut:JET14_11925"/>
<name>A0A7T7HH12_9HYPH</name>
<gene>
    <name evidence="1" type="ORF">JET14_11925</name>
</gene>
<reference evidence="1 2" key="1">
    <citation type="submission" date="2020-12" db="EMBL/GenBank/DDBJ databases">
        <authorList>
            <person name="Zheng R.K."/>
            <person name="Sun C.M."/>
        </authorList>
    </citation>
    <scope>NUCLEOTIDE SEQUENCE [LARGE SCALE GENOMIC DNA]</scope>
    <source>
        <strain evidence="1 2">ZRK001</strain>
    </source>
</reference>
<accession>A0A7T7HH12</accession>
<dbReference type="RefSeq" id="WP_200333762.1">
    <property type="nucleotide sequence ID" value="NZ_CP066786.1"/>
</dbReference>
<organism evidence="1 2">
    <name type="scientific">Martelella lutilitoris</name>
    <dbReference type="NCBI Taxonomy" id="2583532"/>
    <lineage>
        <taxon>Bacteria</taxon>
        <taxon>Pseudomonadati</taxon>
        <taxon>Pseudomonadota</taxon>
        <taxon>Alphaproteobacteria</taxon>
        <taxon>Hyphomicrobiales</taxon>
        <taxon>Aurantimonadaceae</taxon>
        <taxon>Martelella</taxon>
    </lineage>
</organism>
<proteinExistence type="predicted"/>
<evidence type="ECO:0000313" key="2">
    <source>
        <dbReference type="Proteomes" id="UP000596083"/>
    </source>
</evidence>
<protein>
    <submittedName>
        <fullName evidence="1">Uncharacterized protein</fullName>
    </submittedName>
</protein>
<evidence type="ECO:0000313" key="1">
    <source>
        <dbReference type="EMBL" id="QQM29048.1"/>
    </source>
</evidence>
<dbReference type="AlphaFoldDB" id="A0A7T7HH12"/>